<dbReference type="Pfam" id="PF00582">
    <property type="entry name" value="Usp"/>
    <property type="match status" value="1"/>
</dbReference>
<reference evidence="3" key="1">
    <citation type="submission" date="2020-05" db="EMBL/GenBank/DDBJ databases">
        <title>Phylogenomic resolution of chytrid fungi.</title>
        <authorList>
            <person name="Stajich J.E."/>
            <person name="Amses K."/>
            <person name="Simmons R."/>
            <person name="Seto K."/>
            <person name="Myers J."/>
            <person name="Bonds A."/>
            <person name="Quandt C.A."/>
            <person name="Barry K."/>
            <person name="Liu P."/>
            <person name="Grigoriev I."/>
            <person name="Longcore J.E."/>
            <person name="James T.Y."/>
        </authorList>
    </citation>
    <scope>NUCLEOTIDE SEQUENCE</scope>
    <source>
        <strain evidence="3">JEL0318</strain>
    </source>
</reference>
<sequence>MSAPGPVVTTASPPHRPKATGTTEPALVRATHSRSTPVPSSPTSKPTALAAELTTARDGKAPWRPERVVVVALDNTAQSSNALKWTLTNILRSGDQCVLLSVGTLELELGDIVEVAADSVDPELQRRAQDEALAVVENAQAIVEEYGKTHDQTQVTFERSPLTSTDPHKTIVDFCNISKPDLLVLGCRDMPAYKRLILGSTTDHCLHQVKCPVLVVKDG</sequence>
<organism evidence="3 4">
    <name type="scientific">Rhizophlyctis rosea</name>
    <dbReference type="NCBI Taxonomy" id="64517"/>
    <lineage>
        <taxon>Eukaryota</taxon>
        <taxon>Fungi</taxon>
        <taxon>Fungi incertae sedis</taxon>
        <taxon>Chytridiomycota</taxon>
        <taxon>Chytridiomycota incertae sedis</taxon>
        <taxon>Chytridiomycetes</taxon>
        <taxon>Rhizophlyctidales</taxon>
        <taxon>Rhizophlyctidaceae</taxon>
        <taxon>Rhizophlyctis</taxon>
    </lineage>
</organism>
<dbReference type="PANTHER" id="PTHR31964:SF113">
    <property type="entry name" value="USPA DOMAIN-CONTAINING PROTEIN"/>
    <property type="match status" value="1"/>
</dbReference>
<dbReference type="SUPFAM" id="SSF52402">
    <property type="entry name" value="Adenine nucleotide alpha hydrolases-like"/>
    <property type="match status" value="1"/>
</dbReference>
<dbReference type="Gene3D" id="3.40.50.620">
    <property type="entry name" value="HUPs"/>
    <property type="match status" value="1"/>
</dbReference>
<dbReference type="CDD" id="cd23659">
    <property type="entry name" value="USP_At3g01520-like"/>
    <property type="match status" value="1"/>
</dbReference>
<accession>A0AAD5S983</accession>
<evidence type="ECO:0000259" key="2">
    <source>
        <dbReference type="Pfam" id="PF00582"/>
    </source>
</evidence>
<evidence type="ECO:0000313" key="3">
    <source>
        <dbReference type="EMBL" id="KAJ3047330.1"/>
    </source>
</evidence>
<dbReference type="AlphaFoldDB" id="A0AAD5S983"/>
<keyword evidence="4" id="KW-1185">Reference proteome</keyword>
<evidence type="ECO:0000256" key="1">
    <source>
        <dbReference type="SAM" id="MobiDB-lite"/>
    </source>
</evidence>
<dbReference type="InterPro" id="IPR014729">
    <property type="entry name" value="Rossmann-like_a/b/a_fold"/>
</dbReference>
<dbReference type="PANTHER" id="PTHR31964">
    <property type="entry name" value="ADENINE NUCLEOTIDE ALPHA HYDROLASES-LIKE SUPERFAMILY PROTEIN"/>
    <property type="match status" value="1"/>
</dbReference>
<dbReference type="PRINTS" id="PR01438">
    <property type="entry name" value="UNVRSLSTRESS"/>
</dbReference>
<comment type="caution">
    <text evidence="3">The sequence shown here is derived from an EMBL/GenBank/DDBJ whole genome shotgun (WGS) entry which is preliminary data.</text>
</comment>
<evidence type="ECO:0000313" key="4">
    <source>
        <dbReference type="Proteomes" id="UP001212841"/>
    </source>
</evidence>
<protein>
    <recommendedName>
        <fullName evidence="2">UspA domain-containing protein</fullName>
    </recommendedName>
</protein>
<dbReference type="InterPro" id="IPR006015">
    <property type="entry name" value="Universal_stress_UspA"/>
</dbReference>
<dbReference type="Proteomes" id="UP001212841">
    <property type="component" value="Unassembled WGS sequence"/>
</dbReference>
<name>A0AAD5S983_9FUNG</name>
<dbReference type="EMBL" id="JADGJD010000982">
    <property type="protein sequence ID" value="KAJ3047330.1"/>
    <property type="molecule type" value="Genomic_DNA"/>
</dbReference>
<dbReference type="InterPro" id="IPR006016">
    <property type="entry name" value="UspA"/>
</dbReference>
<feature type="region of interest" description="Disordered" evidence="1">
    <location>
        <begin position="1"/>
        <end position="47"/>
    </location>
</feature>
<feature type="domain" description="UspA" evidence="2">
    <location>
        <begin position="67"/>
        <end position="217"/>
    </location>
</feature>
<feature type="compositionally biased region" description="Low complexity" evidence="1">
    <location>
        <begin position="33"/>
        <end position="47"/>
    </location>
</feature>
<gene>
    <name evidence="3" type="ORF">HK097_011636</name>
</gene>
<proteinExistence type="predicted"/>